<dbReference type="EMBL" id="VUJU01010746">
    <property type="protein sequence ID" value="KAF0713185.1"/>
    <property type="molecule type" value="Genomic_DNA"/>
</dbReference>
<reference evidence="1 2" key="1">
    <citation type="submission" date="2019-08" db="EMBL/GenBank/DDBJ databases">
        <title>Whole genome of Aphis craccivora.</title>
        <authorList>
            <person name="Voronova N.V."/>
            <person name="Shulinski R.S."/>
            <person name="Bandarenka Y.V."/>
            <person name="Zhorov D.G."/>
            <person name="Warner D."/>
        </authorList>
    </citation>
    <scope>NUCLEOTIDE SEQUENCE [LARGE SCALE GENOMIC DNA]</scope>
    <source>
        <strain evidence="1">180601</strain>
        <tissue evidence="1">Whole Body</tissue>
    </source>
</reference>
<sequence>MGRTISNPVIRMYFVYDLSTNTSTCTILDCPHPLRSGRHAGNLENHIKAFHPNEYKELRKQKTGPLDKMISVTKTTLTNVKLNKNNIIDACVQLVTTNGRLFTLLNDTGFRMIMDPIMNSIGGGMYLVVKVLRTQSYAALYKKENMKLCILDIVTRWNSTYLMLLRLIELKPFCKDHQLINADLFLSTQDWDRIAAIYLDPRYMCLLNAASKKKAVSHLLKTWSLKESISLTAIAIENSNQELVDQVDQDDNSNSLETNVITDDFEVYLRTTSQAQLELFYFTRLAMQYHL</sequence>
<protein>
    <submittedName>
        <fullName evidence="1">Zinc finger BED domain-containing protein RICESLEEPER 1-like isoform X2</fullName>
    </submittedName>
</protein>
<organism evidence="1 2">
    <name type="scientific">Aphis craccivora</name>
    <name type="common">Cowpea aphid</name>
    <dbReference type="NCBI Taxonomy" id="307492"/>
    <lineage>
        <taxon>Eukaryota</taxon>
        <taxon>Metazoa</taxon>
        <taxon>Ecdysozoa</taxon>
        <taxon>Arthropoda</taxon>
        <taxon>Hexapoda</taxon>
        <taxon>Insecta</taxon>
        <taxon>Pterygota</taxon>
        <taxon>Neoptera</taxon>
        <taxon>Paraneoptera</taxon>
        <taxon>Hemiptera</taxon>
        <taxon>Sternorrhyncha</taxon>
        <taxon>Aphidomorpha</taxon>
        <taxon>Aphidoidea</taxon>
        <taxon>Aphididae</taxon>
        <taxon>Aphidini</taxon>
        <taxon>Aphis</taxon>
        <taxon>Aphis</taxon>
    </lineage>
</organism>
<gene>
    <name evidence="1" type="ORF">FWK35_00033538</name>
</gene>
<accession>A0A6G0VZ12</accession>
<proteinExistence type="predicted"/>
<dbReference type="Proteomes" id="UP000478052">
    <property type="component" value="Unassembled WGS sequence"/>
</dbReference>
<evidence type="ECO:0000313" key="2">
    <source>
        <dbReference type="Proteomes" id="UP000478052"/>
    </source>
</evidence>
<dbReference type="InterPro" id="IPR012337">
    <property type="entry name" value="RNaseH-like_sf"/>
</dbReference>
<feature type="non-terminal residue" evidence="1">
    <location>
        <position position="291"/>
    </location>
</feature>
<comment type="caution">
    <text evidence="1">The sequence shown here is derived from an EMBL/GenBank/DDBJ whole genome shotgun (WGS) entry which is preliminary data.</text>
</comment>
<dbReference type="OrthoDB" id="5103at2759"/>
<dbReference type="SUPFAM" id="SSF53098">
    <property type="entry name" value="Ribonuclease H-like"/>
    <property type="match status" value="1"/>
</dbReference>
<keyword evidence="2" id="KW-1185">Reference proteome</keyword>
<dbReference type="AlphaFoldDB" id="A0A6G0VZ12"/>
<evidence type="ECO:0000313" key="1">
    <source>
        <dbReference type="EMBL" id="KAF0713185.1"/>
    </source>
</evidence>
<name>A0A6G0VZ12_APHCR</name>